<dbReference type="Gene3D" id="3.40.50.300">
    <property type="entry name" value="P-loop containing nucleotide triphosphate hydrolases"/>
    <property type="match status" value="2"/>
</dbReference>
<name>A0ABQ7KHF1_9FUNG</name>
<dbReference type="Proteomes" id="UP001194696">
    <property type="component" value="Unassembled WGS sequence"/>
</dbReference>
<evidence type="ECO:0000313" key="6">
    <source>
        <dbReference type="EMBL" id="KAG0297858.1"/>
    </source>
</evidence>
<dbReference type="InterPro" id="IPR050534">
    <property type="entry name" value="Coronavir_polyprotein_1ab"/>
</dbReference>
<evidence type="ECO:0000256" key="4">
    <source>
        <dbReference type="ARBA" id="ARBA00022840"/>
    </source>
</evidence>
<keyword evidence="3" id="KW-0347">Helicase</keyword>
<dbReference type="PANTHER" id="PTHR43788">
    <property type="entry name" value="DNA2/NAM7 HELICASE FAMILY MEMBER"/>
    <property type="match status" value="1"/>
</dbReference>
<dbReference type="Pfam" id="PF13604">
    <property type="entry name" value="AAA_30"/>
    <property type="match status" value="1"/>
</dbReference>
<keyword evidence="4" id="KW-0067">ATP-binding</keyword>
<evidence type="ECO:0000259" key="5">
    <source>
        <dbReference type="Pfam" id="PF13087"/>
    </source>
</evidence>
<evidence type="ECO:0000256" key="2">
    <source>
        <dbReference type="ARBA" id="ARBA00022801"/>
    </source>
</evidence>
<comment type="caution">
    <text evidence="6">The sequence shown here is derived from an EMBL/GenBank/DDBJ whole genome shotgun (WGS) entry which is preliminary data.</text>
</comment>
<accession>A0ABQ7KHF1</accession>
<organism evidence="6 7">
    <name type="scientific">Linnemannia gamsii</name>
    <dbReference type="NCBI Taxonomy" id="64522"/>
    <lineage>
        <taxon>Eukaryota</taxon>
        <taxon>Fungi</taxon>
        <taxon>Fungi incertae sedis</taxon>
        <taxon>Mucoromycota</taxon>
        <taxon>Mortierellomycotina</taxon>
        <taxon>Mortierellomycetes</taxon>
        <taxon>Mortierellales</taxon>
        <taxon>Mortierellaceae</taxon>
        <taxon>Linnemannia</taxon>
    </lineage>
</organism>
<keyword evidence="1" id="KW-0547">Nucleotide-binding</keyword>
<protein>
    <submittedName>
        <fullName evidence="6">Tripartite DNA replication factor</fullName>
    </submittedName>
</protein>
<dbReference type="InterPro" id="IPR041679">
    <property type="entry name" value="DNA2/NAM7-like_C"/>
</dbReference>
<sequence>MSSHKSDPHGSQELMDLLRTIGLLNINNRSNDEVSASQQPLTDQLDNQPTIPLEDNLYATTTIQESTATTSSSVRSSLEYSFASLQVTDEDWLAIDEATAASATITPVPKHISQPTTSKLLSTTAPELPKFKFSPSVLAHHANTACEKMLHLKGRQLWNQAQKQKANSELAAVEQEQRSRSPVTIADATTRRGVVFESQLQSQIQDRIDCEAEQDKDSYFRLATSPDNTTLCQPIFSLDRSFYTPEMEKAGITFGRFIPDFIQVFPGSMASDGRRKKRIFIIDAKSSSHVKISHQFQVTLYAIFLDHLIRVNGQTDRIEIDLQGGVWTPDRRDPHLFSLAFMRPIIENFFYKELPAILMKPLNRAVWHIDSPCHQCEFLDSCKDDAREQMTLSLIPMLSKKSALAIKAMCQSRSGEGGATGRNEIEDIEDLVANRSSLPVTHQNILKKELRLDNNGVSPLIQSYKERVIKVAPVSSMELPRQHDDRLLINFLIDPMTLLPYAYSLDMFKEQSTRPTRSASGATRWSSHLQPKRLLGQTLLAVELIDTLHEWLVNVSEIRPRAPVLTIFFYSREMLNGLSNLLLKVVSSKSQDNTWVPLTKRRAMDLLANMYEDPSFLTLSEVSGSNIRLPDLLQLAQGFKKPFPSHDKRLFSIETALNALLVLPVVGSHTFKDLMTYLVDVEAPFIIDDKDRNDDGFDSGNIFRTWSTTDNSDTIKTLLRKWAEQQNVILIALYAIIRQEHKDLKNMLLAPQAQFKMRAQFKFKDNLLAQFAFFLQWEVITQAQKRRQRRINMTKEEAFRHQFAFQCRYLGRHLGPLPVRGGLLPSAGVVKEPSNSDWSGFVGKFEITSPINLGVLTNEDFKQWLLSPDTPTGHGARMRYDEVNSVFNMFGRGVPAVVSTSYYDPESKIVYLGGTYRNMTAADELCLTENEYYILERRELNVTLTTTMKKLVEMNEEGSRLFLELLSHPNKWGELRPGRSVDVFLESLTNTTRRYDMTISQEQAFARVITNRLQIIWGPPGSGKTHFLALTILRFVDILQSLAIKSKGQGPQTIVLTAFTHSAINSLVKRVAQLHRDIAPRAGAEDVVQPLVFYRLSNAQASEVDGVQQVDPKDLAKLQRGRGTNGQGQENIIRIISGTVWQIRRAALPETGVDYMRNVQMLMIDEGSQLLAADSIHAIECLNPDNGRLIVAGDHLQLGPVISGEYPESDLAIDPTGSIMKNLMRKRDNTPVSMQWEEGGPAMDIGPCTFQLQDNFRMNKQLGTFMQSIYGSKYVVRNPGKCLPYSESVVRGMAFPSEVRRILDPSLSAVCIELQLTEDLHSVQAVKVRNDIRLAASVEASLVVGIVESYLELVGRDTVTSLFVAVPHHVQRLAILDRVDNAGLVSAFPMALIKVDTIEKMQGQEADMVVVCFGMFDEFTLVNELSYLYSVHRWIVALSRARCKTVLLMTPEIKAPRIIGGPGKADAKSLERLDGWGLLQAFERYAEELGGKLVWPINDAFLQGIGIHLL</sequence>
<gene>
    <name evidence="6" type="primary">DNA2_1</name>
    <name evidence="6" type="ORF">BGZ96_004509</name>
</gene>
<proteinExistence type="predicted"/>
<keyword evidence="7" id="KW-1185">Reference proteome</keyword>
<dbReference type="SUPFAM" id="SSF52540">
    <property type="entry name" value="P-loop containing nucleoside triphosphate hydrolases"/>
    <property type="match status" value="1"/>
</dbReference>
<evidence type="ECO:0000313" key="7">
    <source>
        <dbReference type="Proteomes" id="UP001194696"/>
    </source>
</evidence>
<dbReference type="EMBL" id="JAAAIM010000021">
    <property type="protein sequence ID" value="KAG0297858.1"/>
    <property type="molecule type" value="Genomic_DNA"/>
</dbReference>
<dbReference type="InterPro" id="IPR027417">
    <property type="entry name" value="P-loop_NTPase"/>
</dbReference>
<dbReference type="PANTHER" id="PTHR43788:SF8">
    <property type="entry name" value="DNA-BINDING PROTEIN SMUBP-2"/>
    <property type="match status" value="1"/>
</dbReference>
<dbReference type="Pfam" id="PF13087">
    <property type="entry name" value="AAA_12"/>
    <property type="match status" value="1"/>
</dbReference>
<feature type="domain" description="DNA2/NAM7 helicase-like C-terminal" evidence="5">
    <location>
        <begin position="1250"/>
        <end position="1448"/>
    </location>
</feature>
<reference evidence="6 7" key="1">
    <citation type="journal article" date="2020" name="Fungal Divers.">
        <title>Resolving the Mortierellaceae phylogeny through synthesis of multi-gene phylogenetics and phylogenomics.</title>
        <authorList>
            <person name="Vandepol N."/>
            <person name="Liber J."/>
            <person name="Desiro A."/>
            <person name="Na H."/>
            <person name="Kennedy M."/>
            <person name="Barry K."/>
            <person name="Grigoriev I.V."/>
            <person name="Miller A.N."/>
            <person name="O'Donnell K."/>
            <person name="Stajich J.E."/>
            <person name="Bonito G."/>
        </authorList>
    </citation>
    <scope>NUCLEOTIDE SEQUENCE [LARGE SCALE GENOMIC DNA]</scope>
    <source>
        <strain evidence="6 7">AD045</strain>
    </source>
</reference>
<evidence type="ECO:0000256" key="1">
    <source>
        <dbReference type="ARBA" id="ARBA00022741"/>
    </source>
</evidence>
<keyword evidence="2" id="KW-0378">Hydrolase</keyword>
<evidence type="ECO:0000256" key="3">
    <source>
        <dbReference type="ARBA" id="ARBA00022806"/>
    </source>
</evidence>